<keyword evidence="2" id="KW-1185">Reference proteome</keyword>
<reference evidence="1 2" key="1">
    <citation type="submission" date="2020-08" db="EMBL/GenBank/DDBJ databases">
        <title>Functional genomics of gut bacteria from endangered species of beetles.</title>
        <authorList>
            <person name="Carlos-Shanley C."/>
        </authorList>
    </citation>
    <scope>NUCLEOTIDE SEQUENCE [LARGE SCALE GENOMIC DNA]</scope>
    <source>
        <strain evidence="1 2">S00124</strain>
    </source>
</reference>
<protein>
    <submittedName>
        <fullName evidence="1">Polyphosphate kinase 2 (PPK2 family)</fullName>
    </submittedName>
</protein>
<dbReference type="Proteomes" id="UP000562492">
    <property type="component" value="Unassembled WGS sequence"/>
</dbReference>
<name>A0ABR6RL74_9BURK</name>
<keyword evidence="1" id="KW-0808">Transferase</keyword>
<organism evidence="1 2">
    <name type="scientific">Comamonas odontotermitis</name>
    <dbReference type="NCBI Taxonomy" id="379895"/>
    <lineage>
        <taxon>Bacteria</taxon>
        <taxon>Pseudomonadati</taxon>
        <taxon>Pseudomonadota</taxon>
        <taxon>Betaproteobacteria</taxon>
        <taxon>Burkholderiales</taxon>
        <taxon>Comamonadaceae</taxon>
        <taxon>Comamonas</taxon>
    </lineage>
</organism>
<gene>
    <name evidence="1" type="ORF">HNP33_004042</name>
</gene>
<proteinExistence type="predicted"/>
<evidence type="ECO:0000313" key="2">
    <source>
        <dbReference type="Proteomes" id="UP000562492"/>
    </source>
</evidence>
<accession>A0ABR6RL74</accession>
<keyword evidence="1" id="KW-0418">Kinase</keyword>
<sequence>MHKSENSSFLEAVSIFENSPTLRSVDVFKFWFSINF</sequence>
<dbReference type="GO" id="GO:0016301">
    <property type="term" value="F:kinase activity"/>
    <property type="evidence" value="ECO:0007669"/>
    <property type="project" value="UniProtKB-KW"/>
</dbReference>
<evidence type="ECO:0000313" key="1">
    <source>
        <dbReference type="EMBL" id="MBB6579918.1"/>
    </source>
</evidence>
<comment type="caution">
    <text evidence="1">The sequence shown here is derived from an EMBL/GenBank/DDBJ whole genome shotgun (WGS) entry which is preliminary data.</text>
</comment>
<dbReference type="EMBL" id="JACHKZ010000044">
    <property type="protein sequence ID" value="MBB6579918.1"/>
    <property type="molecule type" value="Genomic_DNA"/>
</dbReference>